<evidence type="ECO:0000256" key="1">
    <source>
        <dbReference type="ARBA" id="ARBA00022737"/>
    </source>
</evidence>
<dbReference type="InterPro" id="IPR027417">
    <property type="entry name" value="P-loop_NTPase"/>
</dbReference>
<reference evidence="5" key="1">
    <citation type="submission" date="2023-02" db="EMBL/GenBank/DDBJ databases">
        <title>Colletotrichum kahawae CIFC_Que2 genome sequencing and assembly.</title>
        <authorList>
            <person name="Baroncelli R."/>
        </authorList>
    </citation>
    <scope>NUCLEOTIDE SEQUENCE</scope>
    <source>
        <strain evidence="5">CIFC_Que2</strain>
    </source>
</reference>
<feature type="domain" description="Nephrocystin 3-like N-terminal" evidence="4">
    <location>
        <begin position="367"/>
        <end position="533"/>
    </location>
</feature>
<evidence type="ECO:0000313" key="6">
    <source>
        <dbReference type="Proteomes" id="UP001281614"/>
    </source>
</evidence>
<dbReference type="GO" id="GO:0009116">
    <property type="term" value="P:nucleoside metabolic process"/>
    <property type="evidence" value="ECO:0007669"/>
    <property type="project" value="InterPro"/>
</dbReference>
<dbReference type="Proteomes" id="UP001281614">
    <property type="component" value="Unassembled WGS sequence"/>
</dbReference>
<comment type="caution">
    <text evidence="5">The sequence shown here is derived from an EMBL/GenBank/DDBJ whole genome shotgun (WGS) entry which is preliminary data.</text>
</comment>
<dbReference type="Gene3D" id="1.25.40.20">
    <property type="entry name" value="Ankyrin repeat-containing domain"/>
    <property type="match status" value="1"/>
</dbReference>
<dbReference type="Pfam" id="PF22939">
    <property type="entry name" value="WHD_GPIID"/>
    <property type="match status" value="1"/>
</dbReference>
<dbReference type="Pfam" id="PF01048">
    <property type="entry name" value="PNP_UDP_1"/>
    <property type="match status" value="1"/>
</dbReference>
<dbReference type="SUPFAM" id="SSF48403">
    <property type="entry name" value="Ankyrin repeat"/>
    <property type="match status" value="1"/>
</dbReference>
<dbReference type="GO" id="GO:0003824">
    <property type="term" value="F:catalytic activity"/>
    <property type="evidence" value="ECO:0007669"/>
    <property type="project" value="InterPro"/>
</dbReference>
<dbReference type="InterPro" id="IPR056884">
    <property type="entry name" value="NPHP3-like_N"/>
</dbReference>
<keyword evidence="1" id="KW-0677">Repeat</keyword>
<keyword evidence="6" id="KW-1185">Reference proteome</keyword>
<accession>A0AAD9YK26</accession>
<evidence type="ECO:0000259" key="3">
    <source>
        <dbReference type="Pfam" id="PF22939"/>
    </source>
</evidence>
<dbReference type="PANTHER" id="PTHR10039">
    <property type="entry name" value="AMELOGENIN"/>
    <property type="match status" value="1"/>
</dbReference>
<dbReference type="SMART" id="SM00248">
    <property type="entry name" value="ANK"/>
    <property type="match status" value="3"/>
</dbReference>
<dbReference type="Pfam" id="PF24883">
    <property type="entry name" value="NPHP3_N"/>
    <property type="match status" value="1"/>
</dbReference>
<proteinExistence type="predicted"/>
<dbReference type="PANTHER" id="PTHR10039:SF5">
    <property type="entry name" value="NACHT DOMAIN-CONTAINING PROTEIN"/>
    <property type="match status" value="1"/>
</dbReference>
<dbReference type="InterPro" id="IPR000845">
    <property type="entry name" value="Nucleoside_phosphorylase_d"/>
</dbReference>
<evidence type="ECO:0000259" key="4">
    <source>
        <dbReference type="Pfam" id="PF24883"/>
    </source>
</evidence>
<dbReference type="InterPro" id="IPR054471">
    <property type="entry name" value="GPIID_WHD"/>
</dbReference>
<dbReference type="Pfam" id="PF23397">
    <property type="entry name" value="DUF7104"/>
    <property type="match status" value="5"/>
</dbReference>
<dbReference type="InterPro" id="IPR036770">
    <property type="entry name" value="Ankyrin_rpt-contain_sf"/>
</dbReference>
<dbReference type="InterPro" id="IPR002110">
    <property type="entry name" value="Ankyrin_rpt"/>
</dbReference>
<sequence length="1202" mass="134494">MASPDPHPGVEDVRIAIICALKLEYNAVKLAYDHIWEDDQTRDGYGYSTGRIGHHVSLLVCCEAGKASAAGVASNIRSRYRGIKLAIVAGICGGVPRVGTDKELRLGDVVISTSIFEYDYGRRNTDRFRPKESIEDALPVPVREICSFLNILQTRDAYKKLQNETHRVLQEIQSAEPKTYKRPEDTKDYLYEADYVHKHRHSPQCDCDESVVCDQALEATCEELGCKDSFVVQRPRREQNFQGSGSRLTSSSPGACICVRFGGVGSGDTVMKSGRDRDDMAKRHNLVALEMEGAGVRKHINDSIVIKSVCDYADSHKNKNWQDFAAATAASTTKALLGQFSCEDEPKTPRICQHERYKDFNPEKVEGTCEWFFQDHRFLEWLNSPSGIIWVSAGPGCGKSVLAKALIDEQRLSKTPGKTTVCYFFFKAGEERRTGSSDALSAVLHQLFDANRGTALIQYAKGPFTSYGENIRDNFHQLWDVLTSCAESPDAGEIVCVLDALDECSERGRQEILKKLKTFDKAQSRLKFLITGRPYDHLEDEFKELSEKGLCIQLDGDDKSEYIREEIDLVIDHKVNIVAKHCEHFGVEHRQQLLERLKGMENRTYLWLHLTMDIIEKRRSRYRKYSSIRTLLEQLPLDAFEAYEKILNHSQDEVKARCLLQIILAAKRPLTLQELNHCFALQEERFGKSSIFTYDDLLAELEPSTTFGSTVRNLCGLFISVHDGKVSFIHKTARDFLVTESESQTAAWQGKFRLALAHNVMFVSCVRLMALKGFDVLAKDIMVEDVSFSDRPLVANRILPFISYAVINWTDHYNSQDEEDKSKSLKEARGLCYIPKRRGQAPSWYELKQKLRGMKWGNSNDWTDLSFSTFLGLFEVVVHILDREKVDINEQGGMFGTAVISASCLGHVNLVRMLCQHGADFEAERGQFRTALLGAVSGGHLEVIKCLLDASTAVQVTQGIITAAAKGFNTSKEMMSFLLDRCADAEITQDIVVGVASRYRPEVMRLLLERYRENVEITAEVVENAALYGPSEMLALLLDHSGDTVQITPKLVEKAAGSSCGKETLSLLLERYGDKVQITPSVALAAAYSLRGDEVLGFLLERFGGMVEITLDVVMAAVSNEGFATTVTSFLLEKGHITAEHLMHMEAILRAAVANIEDGDSLVAILLKKYGDWVEITPWMLWTAGAAALAADLPKGMWRGGP</sequence>
<dbReference type="InterPro" id="IPR055530">
    <property type="entry name" value="DUF7104"/>
</dbReference>
<gene>
    <name evidence="5" type="ORF">CKAH01_14550</name>
</gene>
<dbReference type="EMBL" id="VYYT01000088">
    <property type="protein sequence ID" value="KAK2770978.1"/>
    <property type="molecule type" value="Genomic_DNA"/>
</dbReference>
<name>A0AAD9YK26_COLKA</name>
<dbReference type="Pfam" id="PF12796">
    <property type="entry name" value="Ank_2"/>
    <property type="match status" value="1"/>
</dbReference>
<evidence type="ECO:0000259" key="2">
    <source>
        <dbReference type="Pfam" id="PF01048"/>
    </source>
</evidence>
<dbReference type="InterPro" id="IPR035994">
    <property type="entry name" value="Nucleoside_phosphorylase_sf"/>
</dbReference>
<organism evidence="5 6">
    <name type="scientific">Colletotrichum kahawae</name>
    <name type="common">Coffee berry disease fungus</name>
    <dbReference type="NCBI Taxonomy" id="34407"/>
    <lineage>
        <taxon>Eukaryota</taxon>
        <taxon>Fungi</taxon>
        <taxon>Dikarya</taxon>
        <taxon>Ascomycota</taxon>
        <taxon>Pezizomycotina</taxon>
        <taxon>Sordariomycetes</taxon>
        <taxon>Hypocreomycetidae</taxon>
        <taxon>Glomerellales</taxon>
        <taxon>Glomerellaceae</taxon>
        <taxon>Colletotrichum</taxon>
        <taxon>Colletotrichum gloeosporioides species complex</taxon>
    </lineage>
</organism>
<dbReference type="SUPFAM" id="SSF52540">
    <property type="entry name" value="P-loop containing nucleoside triphosphate hydrolases"/>
    <property type="match status" value="1"/>
</dbReference>
<dbReference type="Gene3D" id="3.40.50.300">
    <property type="entry name" value="P-loop containing nucleotide triphosphate hydrolases"/>
    <property type="match status" value="1"/>
</dbReference>
<evidence type="ECO:0000313" key="5">
    <source>
        <dbReference type="EMBL" id="KAK2770978.1"/>
    </source>
</evidence>
<dbReference type="AlphaFoldDB" id="A0AAD9YK26"/>
<feature type="domain" description="Nucleoside phosphorylase" evidence="2">
    <location>
        <begin position="14"/>
        <end position="296"/>
    </location>
</feature>
<protein>
    <submittedName>
        <fullName evidence="5">Nacht and ankyrin domain protein</fullName>
    </submittedName>
</protein>
<feature type="domain" description="GPI inositol-deacylase winged helix" evidence="3">
    <location>
        <begin position="644"/>
        <end position="742"/>
    </location>
</feature>
<dbReference type="SUPFAM" id="SSF53167">
    <property type="entry name" value="Purine and uridine phosphorylases"/>
    <property type="match status" value="1"/>
</dbReference>
<dbReference type="Gene3D" id="3.40.50.1580">
    <property type="entry name" value="Nucleoside phosphorylase domain"/>
    <property type="match status" value="1"/>
</dbReference>